<dbReference type="AlphaFoldDB" id="A0A6J7BUG6"/>
<organism evidence="1">
    <name type="scientific">freshwater metagenome</name>
    <dbReference type="NCBI Taxonomy" id="449393"/>
    <lineage>
        <taxon>unclassified sequences</taxon>
        <taxon>metagenomes</taxon>
        <taxon>ecological metagenomes</taxon>
    </lineage>
</organism>
<proteinExistence type="predicted"/>
<evidence type="ECO:0000313" key="1">
    <source>
        <dbReference type="EMBL" id="CAB4847639.1"/>
    </source>
</evidence>
<dbReference type="EMBL" id="CAFBIX010000019">
    <property type="protein sequence ID" value="CAB4847639.1"/>
    <property type="molecule type" value="Genomic_DNA"/>
</dbReference>
<gene>
    <name evidence="1" type="ORF">UFOPK3278_00639</name>
</gene>
<accession>A0A6J7BUG6</accession>
<protein>
    <submittedName>
        <fullName evidence="1">Unannotated protein</fullName>
    </submittedName>
</protein>
<reference evidence="1" key="1">
    <citation type="submission" date="2020-05" db="EMBL/GenBank/DDBJ databases">
        <authorList>
            <person name="Chiriac C."/>
            <person name="Salcher M."/>
            <person name="Ghai R."/>
            <person name="Kavagutti S V."/>
        </authorList>
    </citation>
    <scope>NUCLEOTIDE SEQUENCE</scope>
</reference>
<name>A0A6J7BUG6_9ZZZZ</name>
<sequence length="74" mass="8082">MAKKPAIQMTNGVDDIIKIGVKAAKDIFKHNRKLGKSVIKSAKATSTVARQTLEHEKRFGSKGVYKGYKGGPRP</sequence>